<gene>
    <name evidence="2" type="ORF">GCM10025759_08460</name>
</gene>
<dbReference type="RefSeq" id="WP_158982657.1">
    <property type="nucleotide sequence ID" value="NZ_BAABKY010000001.1"/>
</dbReference>
<dbReference type="InterPro" id="IPR011008">
    <property type="entry name" value="Dimeric_a/b-barrel"/>
</dbReference>
<dbReference type="SUPFAM" id="SSF54909">
    <property type="entry name" value="Dimeric alpha+beta barrel"/>
    <property type="match status" value="1"/>
</dbReference>
<dbReference type="EMBL" id="BAABKY010000001">
    <property type="protein sequence ID" value="GAA5070446.1"/>
    <property type="molecule type" value="Genomic_DNA"/>
</dbReference>
<dbReference type="PANTHER" id="PTHR37811">
    <property type="entry name" value="BLL5343 PROTEIN"/>
    <property type="match status" value="1"/>
</dbReference>
<dbReference type="Proteomes" id="UP001501083">
    <property type="component" value="Unassembled WGS sequence"/>
</dbReference>
<dbReference type="PANTHER" id="PTHR37811:SF2">
    <property type="entry name" value="ABM DOMAIN-CONTAINING PROTEIN"/>
    <property type="match status" value="1"/>
</dbReference>
<organism evidence="2 3">
    <name type="scientific">Lysobacter panacisoli</name>
    <dbReference type="NCBI Taxonomy" id="1255263"/>
    <lineage>
        <taxon>Bacteria</taxon>
        <taxon>Pseudomonadati</taxon>
        <taxon>Pseudomonadota</taxon>
        <taxon>Gammaproteobacteria</taxon>
        <taxon>Lysobacterales</taxon>
        <taxon>Lysobacteraceae</taxon>
        <taxon>Lysobacter</taxon>
    </lineage>
</organism>
<feature type="domain" description="ABM" evidence="1">
    <location>
        <begin position="13"/>
        <end position="100"/>
    </location>
</feature>
<evidence type="ECO:0000259" key="1">
    <source>
        <dbReference type="PROSITE" id="PS51725"/>
    </source>
</evidence>
<dbReference type="Pfam" id="PF03992">
    <property type="entry name" value="ABM"/>
    <property type="match status" value="1"/>
</dbReference>
<dbReference type="Gene3D" id="3.30.70.100">
    <property type="match status" value="1"/>
</dbReference>
<evidence type="ECO:0000313" key="3">
    <source>
        <dbReference type="Proteomes" id="UP001501083"/>
    </source>
</evidence>
<name>A0ABP9L7H7_9GAMM</name>
<dbReference type="InterPro" id="IPR007138">
    <property type="entry name" value="ABM_dom"/>
</dbReference>
<keyword evidence="3" id="KW-1185">Reference proteome</keyword>
<sequence length="121" mass="13499">MDESFARLPKPPYYAVIFSSRRNGHDDAGYAEAAQRMVELAAQQPGYLGVESTRGADGFGITVSYWESEEAIAAWRQHAEHAATRAHGRVHWYEHYELRVAKVERAYAKPATTPAPANPPN</sequence>
<protein>
    <recommendedName>
        <fullName evidence="1">ABM domain-containing protein</fullName>
    </recommendedName>
</protein>
<proteinExistence type="predicted"/>
<dbReference type="InterPro" id="IPR052936">
    <property type="entry name" value="Jasmonate_Hydroxylase-like"/>
</dbReference>
<accession>A0ABP9L7H7</accession>
<comment type="caution">
    <text evidence="2">The sequence shown here is derived from an EMBL/GenBank/DDBJ whole genome shotgun (WGS) entry which is preliminary data.</text>
</comment>
<dbReference type="PROSITE" id="PS51725">
    <property type="entry name" value="ABM"/>
    <property type="match status" value="1"/>
</dbReference>
<reference evidence="3" key="1">
    <citation type="journal article" date="2019" name="Int. J. Syst. Evol. Microbiol.">
        <title>The Global Catalogue of Microorganisms (GCM) 10K type strain sequencing project: providing services to taxonomists for standard genome sequencing and annotation.</title>
        <authorList>
            <consortium name="The Broad Institute Genomics Platform"/>
            <consortium name="The Broad Institute Genome Sequencing Center for Infectious Disease"/>
            <person name="Wu L."/>
            <person name="Ma J."/>
        </authorList>
    </citation>
    <scope>NUCLEOTIDE SEQUENCE [LARGE SCALE GENOMIC DNA]</scope>
    <source>
        <strain evidence="3">JCM 19212</strain>
    </source>
</reference>
<evidence type="ECO:0000313" key="2">
    <source>
        <dbReference type="EMBL" id="GAA5070446.1"/>
    </source>
</evidence>